<reference evidence="2 3" key="1">
    <citation type="submission" date="2014-04" db="EMBL/GenBank/DDBJ databases">
        <title>Variable characteristics of bacteriocin-producing Streptococcus salivarius strains isolated from Malaysian subjects.</title>
        <authorList>
            <person name="Philip K."/>
            <person name="Barbour A."/>
        </authorList>
    </citation>
    <scope>NUCLEOTIDE SEQUENCE [LARGE SCALE GENOMIC DNA]</scope>
    <source>
        <strain evidence="2 3">NU10</strain>
    </source>
</reference>
<sequence length="152" mass="17359">MKETFFWTFSSDEISTLSDLTSEGFEVDWTVRSSSDAMTSGFVIQGEISGMIEFTPEPRDDYTFVHKLEVRMDKKNQGIAGRLLAHVAQDAFNRGFEGFMMCLSKTALLDYYVRRYGCSRIANTNRVMFHVPACQLLIDRFLKEGVANHEDS</sequence>
<dbReference type="Pfam" id="PF00583">
    <property type="entry name" value="Acetyltransf_1"/>
    <property type="match status" value="1"/>
</dbReference>
<dbReference type="InterPro" id="IPR000182">
    <property type="entry name" value="GNAT_dom"/>
</dbReference>
<proteinExistence type="predicted"/>
<name>A0A074INK7_STRSL</name>
<evidence type="ECO:0000259" key="1">
    <source>
        <dbReference type="PROSITE" id="PS51186"/>
    </source>
</evidence>
<evidence type="ECO:0000313" key="3">
    <source>
        <dbReference type="Proteomes" id="UP000027855"/>
    </source>
</evidence>
<comment type="caution">
    <text evidence="2">The sequence shown here is derived from an EMBL/GenBank/DDBJ whole genome shotgun (WGS) entry which is preliminary data.</text>
</comment>
<feature type="domain" description="N-acetyltransferase" evidence="1">
    <location>
        <begin position="4"/>
        <end position="143"/>
    </location>
</feature>
<dbReference type="Gene3D" id="3.40.630.30">
    <property type="match status" value="1"/>
</dbReference>
<organism evidence="2 3">
    <name type="scientific">Streptococcus salivarius</name>
    <dbReference type="NCBI Taxonomy" id="1304"/>
    <lineage>
        <taxon>Bacteria</taxon>
        <taxon>Bacillati</taxon>
        <taxon>Bacillota</taxon>
        <taxon>Bacilli</taxon>
        <taxon>Lactobacillales</taxon>
        <taxon>Streptococcaceae</taxon>
        <taxon>Streptococcus</taxon>
    </lineage>
</organism>
<gene>
    <name evidence="2" type="ORF">DL07_11115</name>
</gene>
<dbReference type="CDD" id="cd04301">
    <property type="entry name" value="NAT_SF"/>
    <property type="match status" value="1"/>
</dbReference>
<dbReference type="EMBL" id="JJMT01000009">
    <property type="protein sequence ID" value="KEO45858.1"/>
    <property type="molecule type" value="Genomic_DNA"/>
</dbReference>
<accession>A0A074INK7</accession>
<dbReference type="RefSeq" id="WP_037601393.1">
    <property type="nucleotide sequence ID" value="NZ_JJMS01000030.1"/>
</dbReference>
<dbReference type="InterPro" id="IPR016181">
    <property type="entry name" value="Acyl_CoA_acyltransferase"/>
</dbReference>
<dbReference type="GO" id="GO:0016747">
    <property type="term" value="F:acyltransferase activity, transferring groups other than amino-acyl groups"/>
    <property type="evidence" value="ECO:0007669"/>
    <property type="project" value="InterPro"/>
</dbReference>
<dbReference type="Proteomes" id="UP000027855">
    <property type="component" value="Unassembled WGS sequence"/>
</dbReference>
<dbReference type="PROSITE" id="PS51186">
    <property type="entry name" value="GNAT"/>
    <property type="match status" value="1"/>
</dbReference>
<evidence type="ECO:0000313" key="2">
    <source>
        <dbReference type="EMBL" id="KEO45858.1"/>
    </source>
</evidence>
<protein>
    <recommendedName>
        <fullName evidence="1">N-acetyltransferase domain-containing protein</fullName>
    </recommendedName>
</protein>
<dbReference type="SUPFAM" id="SSF55729">
    <property type="entry name" value="Acyl-CoA N-acyltransferases (Nat)"/>
    <property type="match status" value="1"/>
</dbReference>
<dbReference type="AlphaFoldDB" id="A0A074INK7"/>